<keyword evidence="2 4" id="KW-0328">Glycosyltransferase</keyword>
<dbReference type="Pfam" id="PF00201">
    <property type="entry name" value="UDPGT"/>
    <property type="match status" value="1"/>
</dbReference>
<dbReference type="PROSITE" id="PS00375">
    <property type="entry name" value="UDPGT"/>
    <property type="match status" value="1"/>
</dbReference>
<keyword evidence="3 4" id="KW-0808">Transferase</keyword>
<dbReference type="Proteomes" id="UP001549920">
    <property type="component" value="Unassembled WGS sequence"/>
</dbReference>
<keyword evidence="5" id="KW-0812">Transmembrane</keyword>
<dbReference type="EC" id="2.4.1.17" evidence="5"/>
<dbReference type="InterPro" id="IPR002213">
    <property type="entry name" value="UDP_glucos_trans"/>
</dbReference>
<feature type="chain" id="PRO_5044995057" description="UDP-glucuronosyltransferase" evidence="5">
    <location>
        <begin position="24"/>
        <end position="521"/>
    </location>
</feature>
<keyword evidence="5" id="KW-0472">Membrane</keyword>
<proteinExistence type="inferred from homology"/>
<sequence length="521" mass="60289">MSRVSCFTLILIVLSCYIIQSDAAKILAYFPTPCFSHQVVFRPLTEELARRGHEVTVVTTDPEFTKTTAPANLNEVDVHDLSYSMWREHFLKTSTGNKDHLYNQITVIHKIMNEIIEKQLLSKEVKEVIDLKNKYDLVIIEAFPRHLLILSHLFKVPMILFSSFGSSFINYHTFGAPTHELLYPDNIRQRLYNLTMWEKVTDLYNVHSIKHFYDRFEDNENAMLRRVFGDVPSIDELKNNVDLLFLNIHPIWEGIRPVPRSVVHIRGINEKPEKQLPTDLKTYLDSSKDGVIYISFGTNVKPSLLPPERIKNIINVMCALPYDVLLKWDKDVLEGKSNNINLAKWLPQSDLLRHPKIKLFITQGGLQSTDEAINAGVPLIGIPMHGDQWYNIEQYSHFKIGMKLDWETMTEETLKDAVTTVIEDKSYRQNVIDLRNLMNDHPQPPLERAVRWTEYVIRHSGARHLRAPAANMPWHQYYELELVSTVLGVFIIGLMILVLVIVQLFKIVKKVIAKETKVKSN</sequence>
<feature type="transmembrane region" description="Helical" evidence="5">
    <location>
        <begin position="482"/>
        <end position="505"/>
    </location>
</feature>
<keyword evidence="5" id="KW-0732">Signal</keyword>
<organism evidence="6 7">
    <name type="scientific">Loxostege sticticalis</name>
    <name type="common">Beet webworm moth</name>
    <dbReference type="NCBI Taxonomy" id="481309"/>
    <lineage>
        <taxon>Eukaryota</taxon>
        <taxon>Metazoa</taxon>
        <taxon>Ecdysozoa</taxon>
        <taxon>Arthropoda</taxon>
        <taxon>Hexapoda</taxon>
        <taxon>Insecta</taxon>
        <taxon>Pterygota</taxon>
        <taxon>Neoptera</taxon>
        <taxon>Endopterygota</taxon>
        <taxon>Lepidoptera</taxon>
        <taxon>Glossata</taxon>
        <taxon>Ditrysia</taxon>
        <taxon>Pyraloidea</taxon>
        <taxon>Crambidae</taxon>
        <taxon>Pyraustinae</taxon>
        <taxon>Loxostege</taxon>
    </lineage>
</organism>
<protein>
    <recommendedName>
        <fullName evidence="5">UDP-glucuronosyltransferase</fullName>
        <ecNumber evidence="5">2.4.1.17</ecNumber>
    </recommendedName>
</protein>
<dbReference type="PANTHER" id="PTHR48043">
    <property type="entry name" value="EG:EG0003.4 PROTEIN-RELATED"/>
    <property type="match status" value="1"/>
</dbReference>
<evidence type="ECO:0000313" key="7">
    <source>
        <dbReference type="Proteomes" id="UP001549920"/>
    </source>
</evidence>
<feature type="signal peptide" evidence="5">
    <location>
        <begin position="1"/>
        <end position="23"/>
    </location>
</feature>
<evidence type="ECO:0000256" key="3">
    <source>
        <dbReference type="ARBA" id="ARBA00022679"/>
    </source>
</evidence>
<dbReference type="InterPro" id="IPR050271">
    <property type="entry name" value="UDP-glycosyltransferase"/>
</dbReference>
<comment type="catalytic activity">
    <reaction evidence="5">
        <text>glucuronate acceptor + UDP-alpha-D-glucuronate = acceptor beta-D-glucuronoside + UDP + H(+)</text>
        <dbReference type="Rhea" id="RHEA:21032"/>
        <dbReference type="ChEBI" id="CHEBI:15378"/>
        <dbReference type="ChEBI" id="CHEBI:58052"/>
        <dbReference type="ChEBI" id="CHEBI:58223"/>
        <dbReference type="ChEBI" id="CHEBI:132367"/>
        <dbReference type="ChEBI" id="CHEBI:132368"/>
        <dbReference type="EC" id="2.4.1.17"/>
    </reaction>
</comment>
<gene>
    <name evidence="6" type="ORF">ABMA27_009779</name>
</gene>
<evidence type="ECO:0000256" key="5">
    <source>
        <dbReference type="RuleBase" id="RU362059"/>
    </source>
</evidence>
<dbReference type="InterPro" id="IPR035595">
    <property type="entry name" value="UDP_glycos_trans_CS"/>
</dbReference>
<accession>A0ABR3H6E7</accession>
<evidence type="ECO:0000256" key="2">
    <source>
        <dbReference type="ARBA" id="ARBA00022676"/>
    </source>
</evidence>
<evidence type="ECO:0000313" key="6">
    <source>
        <dbReference type="EMBL" id="KAL0860380.1"/>
    </source>
</evidence>
<dbReference type="Gene3D" id="3.40.50.2000">
    <property type="entry name" value="Glycogen Phosphorylase B"/>
    <property type="match status" value="2"/>
</dbReference>
<reference evidence="6 7" key="1">
    <citation type="submission" date="2024-06" db="EMBL/GenBank/DDBJ databases">
        <title>A chromosome-level genome assembly of beet webworm, Loxostege sticticalis.</title>
        <authorList>
            <person name="Zhang Y."/>
        </authorList>
    </citation>
    <scope>NUCLEOTIDE SEQUENCE [LARGE SCALE GENOMIC DNA]</scope>
    <source>
        <strain evidence="6">AQ026</strain>
        <tissue evidence="6">Whole body</tissue>
    </source>
</reference>
<keyword evidence="7" id="KW-1185">Reference proteome</keyword>
<comment type="subcellular location">
    <subcellularLocation>
        <location evidence="5">Membrane</location>
        <topology evidence="5">Single-pass membrane protein</topology>
    </subcellularLocation>
</comment>
<dbReference type="SUPFAM" id="SSF53756">
    <property type="entry name" value="UDP-Glycosyltransferase/glycogen phosphorylase"/>
    <property type="match status" value="1"/>
</dbReference>
<dbReference type="CDD" id="cd03784">
    <property type="entry name" value="GT1_Gtf-like"/>
    <property type="match status" value="1"/>
</dbReference>
<keyword evidence="5" id="KW-1133">Transmembrane helix</keyword>
<dbReference type="PANTHER" id="PTHR48043:SF159">
    <property type="entry name" value="EG:EG0003.4 PROTEIN-RELATED"/>
    <property type="match status" value="1"/>
</dbReference>
<evidence type="ECO:0000256" key="1">
    <source>
        <dbReference type="ARBA" id="ARBA00009995"/>
    </source>
</evidence>
<comment type="caution">
    <text evidence="6">The sequence shown here is derived from an EMBL/GenBank/DDBJ whole genome shotgun (WGS) entry which is preliminary data.</text>
</comment>
<comment type="similarity">
    <text evidence="1 4">Belongs to the UDP-glycosyltransferase family.</text>
</comment>
<dbReference type="PROSITE" id="PS51257">
    <property type="entry name" value="PROKAR_LIPOPROTEIN"/>
    <property type="match status" value="1"/>
</dbReference>
<evidence type="ECO:0000256" key="4">
    <source>
        <dbReference type="RuleBase" id="RU003718"/>
    </source>
</evidence>
<dbReference type="EMBL" id="JBEUOH010000025">
    <property type="protein sequence ID" value="KAL0860380.1"/>
    <property type="molecule type" value="Genomic_DNA"/>
</dbReference>
<name>A0ABR3H6E7_LOXSC</name>